<keyword evidence="2 4" id="KW-0689">Ribosomal protein</keyword>
<dbReference type="InterPro" id="IPR018256">
    <property type="entry name" value="Ribosomal_eL13_CS"/>
</dbReference>
<proteinExistence type="inferred from homology"/>
<name>A0ABY6KES5_9ARAC</name>
<dbReference type="PANTHER" id="PTHR11722:SF0">
    <property type="entry name" value="LARGE RIBOSOMAL SUBUNIT PROTEIN EL13"/>
    <property type="match status" value="1"/>
</dbReference>
<reference evidence="5 6" key="1">
    <citation type="submission" date="2022-01" db="EMBL/GenBank/DDBJ databases">
        <title>A chromosomal length assembly of Cordylochernes scorpioides.</title>
        <authorList>
            <person name="Zeh D."/>
            <person name="Zeh J."/>
        </authorList>
    </citation>
    <scope>NUCLEOTIDE SEQUENCE [LARGE SCALE GENOMIC DNA]</scope>
    <source>
        <strain evidence="5">IN4F17</strain>
        <tissue evidence="5">Whole Body</tissue>
    </source>
</reference>
<dbReference type="EMBL" id="CP092867">
    <property type="protein sequence ID" value="UYV67264.1"/>
    <property type="molecule type" value="Genomic_DNA"/>
</dbReference>
<dbReference type="InterPro" id="IPR001380">
    <property type="entry name" value="Ribosomal_eL13"/>
</dbReference>
<dbReference type="PROSITE" id="PS01104">
    <property type="entry name" value="RIBOSOMAL_L13E"/>
    <property type="match status" value="1"/>
</dbReference>
<dbReference type="Proteomes" id="UP001235939">
    <property type="component" value="Chromosome 05"/>
</dbReference>
<organism evidence="5 6">
    <name type="scientific">Cordylochernes scorpioides</name>
    <dbReference type="NCBI Taxonomy" id="51811"/>
    <lineage>
        <taxon>Eukaryota</taxon>
        <taxon>Metazoa</taxon>
        <taxon>Ecdysozoa</taxon>
        <taxon>Arthropoda</taxon>
        <taxon>Chelicerata</taxon>
        <taxon>Arachnida</taxon>
        <taxon>Pseudoscorpiones</taxon>
        <taxon>Cheliferoidea</taxon>
        <taxon>Chernetidae</taxon>
        <taxon>Cordylochernes</taxon>
    </lineage>
</organism>
<accession>A0ABY6KES5</accession>
<evidence type="ECO:0000256" key="2">
    <source>
        <dbReference type="ARBA" id="ARBA00022980"/>
    </source>
</evidence>
<evidence type="ECO:0000256" key="4">
    <source>
        <dbReference type="RuleBase" id="RU000572"/>
    </source>
</evidence>
<keyword evidence="6" id="KW-1185">Reference proteome</keyword>
<evidence type="ECO:0000313" key="6">
    <source>
        <dbReference type="Proteomes" id="UP001235939"/>
    </source>
</evidence>
<protein>
    <recommendedName>
        <fullName evidence="4">60S ribosomal protein L13</fullName>
    </recommendedName>
</protein>
<dbReference type="PANTHER" id="PTHR11722">
    <property type="entry name" value="60S RIBOSOMAL PROTEIN L13"/>
    <property type="match status" value="1"/>
</dbReference>
<sequence>MAVKGNKVLPNAHFKKDWARRVKCGFDQPMRKKRRHAKRVEKARLIAPRPTQLLRPLVRCPTARYNNRLRLGRGFTLEEIKAAGLCKERARSLGVAVDHRRRNKSVESLQLNSQRLKTYMTKLVVFPRKSAKPRKGDSSAEEIKLATQLKGVIMPYRSSKRKEARVPEVDKEGEKKMSVYEILRKARVDAKLVGVREKKAKEAQESLDAAMPKK</sequence>
<dbReference type="Gene3D" id="1.20.5.110">
    <property type="match status" value="1"/>
</dbReference>
<comment type="similarity">
    <text evidence="1 4">Belongs to the eukaryotic ribosomal protein eL13 family.</text>
</comment>
<gene>
    <name evidence="5" type="ORF">LAZ67_5000082</name>
</gene>
<evidence type="ECO:0000256" key="3">
    <source>
        <dbReference type="ARBA" id="ARBA00023274"/>
    </source>
</evidence>
<keyword evidence="3 4" id="KW-0687">Ribonucleoprotein</keyword>
<evidence type="ECO:0000313" key="5">
    <source>
        <dbReference type="EMBL" id="UYV67264.1"/>
    </source>
</evidence>
<dbReference type="Pfam" id="PF01294">
    <property type="entry name" value="Ribosomal_L13e"/>
    <property type="match status" value="1"/>
</dbReference>
<dbReference type="HAMAP" id="MF_00499">
    <property type="entry name" value="Ribosomal_eL13"/>
    <property type="match status" value="1"/>
</dbReference>
<evidence type="ECO:0000256" key="1">
    <source>
        <dbReference type="ARBA" id="ARBA00005640"/>
    </source>
</evidence>